<dbReference type="EMBL" id="JADEXQ010000031">
    <property type="protein sequence ID" value="MBE9030236.1"/>
    <property type="molecule type" value="Genomic_DNA"/>
</dbReference>
<gene>
    <name evidence="2" type="ORF">IQ266_10890</name>
</gene>
<dbReference type="Proteomes" id="UP000625316">
    <property type="component" value="Unassembled WGS sequence"/>
</dbReference>
<evidence type="ECO:0000256" key="1">
    <source>
        <dbReference type="SAM" id="Phobius"/>
    </source>
</evidence>
<accession>A0A928VP05</accession>
<comment type="caution">
    <text evidence="2">The sequence shown here is derived from an EMBL/GenBank/DDBJ whole genome shotgun (WGS) entry which is preliminary data.</text>
</comment>
<evidence type="ECO:0000313" key="2">
    <source>
        <dbReference type="EMBL" id="MBE9030236.1"/>
    </source>
</evidence>
<keyword evidence="1" id="KW-1133">Transmembrane helix</keyword>
<dbReference type="RefSeq" id="WP_264325062.1">
    <property type="nucleotide sequence ID" value="NZ_JADEXQ010000031.1"/>
</dbReference>
<sequence>MRYPKSRSAEVKVAVIEQQATAPASQQQYVAIALIGLSLLAAFAVG</sequence>
<feature type="transmembrane region" description="Helical" evidence="1">
    <location>
        <begin position="29"/>
        <end position="45"/>
    </location>
</feature>
<keyword evidence="1" id="KW-0472">Membrane</keyword>
<name>A0A928VP05_9CYAN</name>
<proteinExistence type="predicted"/>
<organism evidence="2 3">
    <name type="scientific">Romeriopsis navalis LEGE 11480</name>
    <dbReference type="NCBI Taxonomy" id="2777977"/>
    <lineage>
        <taxon>Bacteria</taxon>
        <taxon>Bacillati</taxon>
        <taxon>Cyanobacteriota</taxon>
        <taxon>Cyanophyceae</taxon>
        <taxon>Leptolyngbyales</taxon>
        <taxon>Leptolyngbyaceae</taxon>
        <taxon>Romeriopsis</taxon>
        <taxon>Romeriopsis navalis</taxon>
    </lineage>
</organism>
<evidence type="ECO:0000313" key="3">
    <source>
        <dbReference type="Proteomes" id="UP000625316"/>
    </source>
</evidence>
<keyword evidence="3" id="KW-1185">Reference proteome</keyword>
<dbReference type="AlphaFoldDB" id="A0A928VP05"/>
<keyword evidence="1" id="KW-0812">Transmembrane</keyword>
<reference evidence="2" key="1">
    <citation type="submission" date="2020-10" db="EMBL/GenBank/DDBJ databases">
        <authorList>
            <person name="Castelo-Branco R."/>
            <person name="Eusebio N."/>
            <person name="Adriana R."/>
            <person name="Vieira A."/>
            <person name="Brugerolle De Fraissinette N."/>
            <person name="Rezende De Castro R."/>
            <person name="Schneider M.P."/>
            <person name="Vasconcelos V."/>
            <person name="Leao P.N."/>
        </authorList>
    </citation>
    <scope>NUCLEOTIDE SEQUENCE</scope>
    <source>
        <strain evidence="2">LEGE 11480</strain>
    </source>
</reference>
<protein>
    <submittedName>
        <fullName evidence="2">Uncharacterized protein</fullName>
    </submittedName>
</protein>